<sequence>MNAQDVLERLREELEMPFFNGKVEEKTYTEEEYQELKQSLIRYFDDYVRNVEN</sequence>
<comment type="caution">
    <text evidence="1">The sequence shown here is derived from an EMBL/GenBank/DDBJ whole genome shotgun (WGS) entry which is preliminary data.</text>
</comment>
<dbReference type="AlphaFoldDB" id="A0A1L8RH13"/>
<evidence type="ECO:0000313" key="2">
    <source>
        <dbReference type="Proteomes" id="UP000181884"/>
    </source>
</evidence>
<dbReference type="RefSeq" id="WP_169792764.1">
    <property type="nucleotide sequence ID" value="NZ_JXKH01000003.1"/>
</dbReference>
<keyword evidence="2" id="KW-1185">Reference proteome</keyword>
<protein>
    <submittedName>
        <fullName evidence="1">Uncharacterized protein</fullName>
    </submittedName>
</protein>
<evidence type="ECO:0000313" key="1">
    <source>
        <dbReference type="EMBL" id="OJG19056.1"/>
    </source>
</evidence>
<accession>A0A1L8RH13</accession>
<name>A0A1L8RH13_9ENTE</name>
<gene>
    <name evidence="1" type="ORF">RU97_GL001674</name>
</gene>
<organism evidence="1 2">
    <name type="scientific">Enterococcus canis</name>
    <dbReference type="NCBI Taxonomy" id="214095"/>
    <lineage>
        <taxon>Bacteria</taxon>
        <taxon>Bacillati</taxon>
        <taxon>Bacillota</taxon>
        <taxon>Bacilli</taxon>
        <taxon>Lactobacillales</taxon>
        <taxon>Enterococcaceae</taxon>
        <taxon>Enterococcus</taxon>
    </lineage>
</organism>
<dbReference type="STRING" id="214095.RU97_GL001674"/>
<dbReference type="Proteomes" id="UP000181884">
    <property type="component" value="Unassembled WGS sequence"/>
</dbReference>
<dbReference type="EMBL" id="JXKH01000003">
    <property type="protein sequence ID" value="OJG19056.1"/>
    <property type="molecule type" value="Genomic_DNA"/>
</dbReference>
<reference evidence="1 2" key="1">
    <citation type="submission" date="2014-12" db="EMBL/GenBank/DDBJ databases">
        <title>Draft genome sequences of 29 type strains of Enterococci.</title>
        <authorList>
            <person name="Zhong Z."/>
            <person name="Sun Z."/>
            <person name="Liu W."/>
            <person name="Zhang W."/>
            <person name="Zhang H."/>
        </authorList>
    </citation>
    <scope>NUCLEOTIDE SEQUENCE [LARGE SCALE GENOMIC DNA]</scope>
    <source>
        <strain evidence="1 2">DSM 17029</strain>
    </source>
</reference>
<proteinExistence type="predicted"/>